<feature type="chain" id="PRO_5040469801" evidence="1">
    <location>
        <begin position="19"/>
        <end position="175"/>
    </location>
</feature>
<reference evidence="2" key="1">
    <citation type="submission" date="2020-11" db="EMBL/GenBank/DDBJ databases">
        <authorList>
            <consortium name="DOE Joint Genome Institute"/>
            <person name="Ahrendt S."/>
            <person name="Riley R."/>
            <person name="Andreopoulos W."/>
            <person name="Labutti K."/>
            <person name="Pangilinan J."/>
            <person name="Ruiz-Duenas F.J."/>
            <person name="Barrasa J.M."/>
            <person name="Sanchez-Garcia M."/>
            <person name="Camarero S."/>
            <person name="Miyauchi S."/>
            <person name="Serrano A."/>
            <person name="Linde D."/>
            <person name="Babiker R."/>
            <person name="Drula E."/>
            <person name="Ayuso-Fernandez I."/>
            <person name="Pacheco R."/>
            <person name="Padilla G."/>
            <person name="Ferreira P."/>
            <person name="Barriuso J."/>
            <person name="Kellner H."/>
            <person name="Castanera R."/>
            <person name="Alfaro M."/>
            <person name="Ramirez L."/>
            <person name="Pisabarro A.G."/>
            <person name="Kuo A."/>
            <person name="Tritt A."/>
            <person name="Lipzen A."/>
            <person name="He G."/>
            <person name="Yan M."/>
            <person name="Ng V."/>
            <person name="Cullen D."/>
            <person name="Martin F."/>
            <person name="Rosso M.-N."/>
            <person name="Henrissat B."/>
            <person name="Hibbett D."/>
            <person name="Martinez A.T."/>
            <person name="Grigoriev I.V."/>
        </authorList>
    </citation>
    <scope>NUCLEOTIDE SEQUENCE</scope>
    <source>
        <strain evidence="2">CBS 506.95</strain>
    </source>
</reference>
<dbReference type="OrthoDB" id="2818001at2759"/>
<protein>
    <submittedName>
        <fullName evidence="2">GPI-anchored small secreted protein</fullName>
    </submittedName>
</protein>
<proteinExistence type="predicted"/>
<evidence type="ECO:0000256" key="1">
    <source>
        <dbReference type="SAM" id="SignalP"/>
    </source>
</evidence>
<evidence type="ECO:0000313" key="3">
    <source>
        <dbReference type="Proteomes" id="UP000807306"/>
    </source>
</evidence>
<sequence>MKFFASVLAATLITSVAAVVRPGADTPLFYLVSSSTTSAANLLSVKMDGSLLGSLTSGTPAKFEFRSGQLVAADPAGSSTNYRPLINAVLGSTGCSTYGQLGFTQGSSTNKCAQYSTFSIQSDSENSQLGAKLAFNSIGGFYACGSTLNVVYKVNPADGPSDCNPVDLWTVPASS</sequence>
<evidence type="ECO:0000313" key="2">
    <source>
        <dbReference type="EMBL" id="KAF9524795.1"/>
    </source>
</evidence>
<dbReference type="Proteomes" id="UP000807306">
    <property type="component" value="Unassembled WGS sequence"/>
</dbReference>
<feature type="signal peptide" evidence="1">
    <location>
        <begin position="1"/>
        <end position="18"/>
    </location>
</feature>
<keyword evidence="1" id="KW-0732">Signal</keyword>
<gene>
    <name evidence="2" type="ORF">CPB83DRAFT_860707</name>
</gene>
<dbReference type="AlphaFoldDB" id="A0A9P6JLJ4"/>
<dbReference type="EMBL" id="MU157893">
    <property type="protein sequence ID" value="KAF9524795.1"/>
    <property type="molecule type" value="Genomic_DNA"/>
</dbReference>
<name>A0A9P6JLJ4_9AGAR</name>
<accession>A0A9P6JLJ4</accession>
<comment type="caution">
    <text evidence="2">The sequence shown here is derived from an EMBL/GenBank/DDBJ whole genome shotgun (WGS) entry which is preliminary data.</text>
</comment>
<organism evidence="2 3">
    <name type="scientific">Crepidotus variabilis</name>
    <dbReference type="NCBI Taxonomy" id="179855"/>
    <lineage>
        <taxon>Eukaryota</taxon>
        <taxon>Fungi</taxon>
        <taxon>Dikarya</taxon>
        <taxon>Basidiomycota</taxon>
        <taxon>Agaricomycotina</taxon>
        <taxon>Agaricomycetes</taxon>
        <taxon>Agaricomycetidae</taxon>
        <taxon>Agaricales</taxon>
        <taxon>Agaricineae</taxon>
        <taxon>Crepidotaceae</taxon>
        <taxon>Crepidotus</taxon>
    </lineage>
</organism>
<keyword evidence="3" id="KW-1185">Reference proteome</keyword>